<sequence>MKPFYSVFFSKYFSLGGVAYFPFKQQSDFYYLAGCMQPDVILLLNCNDETFSTNLFLSRCTTHSIEEYERWFEPTITDKETISKIFCIDEVYPIDQLITLKLPSSPILFFNSQFINDKTINKNNIVPFLKIFSSPIVCNQLTTLLHTLRSIKSLTEQNLIRQACELGSKAFIKTMKNCKKDIKNEYLIKARFQYECEMLGDISMAFYPVVAASGRSNVIHYQKNNQSINEDDLIMLDGGCLFKQYSSDITRLWPINADQYMIKYLREESILLRTIDDHYAKNIIRVLCPTGVSHHLGLDVHDCELYSTSQQLQPGNIITIEPGLYIPLNNKDVPPMYRDFAARIEDDILVTKQGCEVLSKMCPKEIDDLYRILDDRDKSDIQ</sequence>
<reference evidence="9" key="1">
    <citation type="submission" date="2021-02" db="EMBL/GenBank/DDBJ databases">
        <authorList>
            <person name="Nowell W R."/>
        </authorList>
    </citation>
    <scope>NUCLEOTIDE SEQUENCE</scope>
</reference>
<evidence type="ECO:0000259" key="7">
    <source>
        <dbReference type="Pfam" id="PF05195"/>
    </source>
</evidence>
<dbReference type="PANTHER" id="PTHR43226">
    <property type="entry name" value="XAA-PRO AMINOPEPTIDASE 3"/>
    <property type="match status" value="1"/>
</dbReference>
<protein>
    <submittedName>
        <fullName evidence="9">Uncharacterized protein</fullName>
    </submittedName>
</protein>
<evidence type="ECO:0000256" key="3">
    <source>
        <dbReference type="ARBA" id="ARBA00022723"/>
    </source>
</evidence>
<dbReference type="PANTHER" id="PTHR43226:SF4">
    <property type="entry name" value="XAA-PRO AMINOPEPTIDASE 3"/>
    <property type="match status" value="1"/>
</dbReference>
<dbReference type="AlphaFoldDB" id="A0A820W5E7"/>
<dbReference type="SUPFAM" id="SSF55920">
    <property type="entry name" value="Creatinase/aminopeptidase"/>
    <property type="match status" value="1"/>
</dbReference>
<keyword evidence="5" id="KW-0464">Manganese</keyword>
<feature type="domain" description="Aminopeptidase P N-terminal" evidence="7">
    <location>
        <begin position="20"/>
        <end position="97"/>
    </location>
</feature>
<dbReference type="SUPFAM" id="SSF53092">
    <property type="entry name" value="Creatinase/prolidase N-terminal domain"/>
    <property type="match status" value="1"/>
</dbReference>
<dbReference type="InterPro" id="IPR029149">
    <property type="entry name" value="Creatin/AminoP/Spt16_N"/>
</dbReference>
<dbReference type="Proteomes" id="UP000663873">
    <property type="component" value="Unassembled WGS sequence"/>
</dbReference>
<dbReference type="GO" id="GO:0006508">
    <property type="term" value="P:proteolysis"/>
    <property type="evidence" value="ECO:0007669"/>
    <property type="project" value="TreeGrafter"/>
</dbReference>
<dbReference type="InterPro" id="IPR052433">
    <property type="entry name" value="X-Pro_dipept-like"/>
</dbReference>
<comment type="similarity">
    <text evidence="2">Belongs to the peptidase M24B family.</text>
</comment>
<dbReference type="Gene3D" id="3.40.350.10">
    <property type="entry name" value="Creatinase/prolidase N-terminal domain"/>
    <property type="match status" value="1"/>
</dbReference>
<gene>
    <name evidence="8" type="ORF">TIS948_LOCUS25507</name>
    <name evidence="9" type="ORF">UJA718_LOCUS27090</name>
</gene>
<accession>A0A820W5E7</accession>
<evidence type="ECO:0000256" key="5">
    <source>
        <dbReference type="ARBA" id="ARBA00023211"/>
    </source>
</evidence>
<evidence type="ECO:0000256" key="1">
    <source>
        <dbReference type="ARBA" id="ARBA00001936"/>
    </source>
</evidence>
<dbReference type="EMBL" id="CAJOBP010007352">
    <property type="protein sequence ID" value="CAF4512592.1"/>
    <property type="molecule type" value="Genomic_DNA"/>
</dbReference>
<evidence type="ECO:0000313" key="9">
    <source>
        <dbReference type="EMBL" id="CAF4512592.1"/>
    </source>
</evidence>
<dbReference type="Proteomes" id="UP000663825">
    <property type="component" value="Unassembled WGS sequence"/>
</dbReference>
<comment type="cofactor">
    <cofactor evidence="1">
        <name>Mn(2+)</name>
        <dbReference type="ChEBI" id="CHEBI:29035"/>
    </cofactor>
</comment>
<dbReference type="EMBL" id="CAJNXB010004437">
    <property type="protein sequence ID" value="CAF3376111.1"/>
    <property type="molecule type" value="Genomic_DNA"/>
</dbReference>
<keyword evidence="4" id="KW-0378">Hydrolase</keyword>
<evidence type="ECO:0000259" key="6">
    <source>
        <dbReference type="Pfam" id="PF00557"/>
    </source>
</evidence>
<evidence type="ECO:0000256" key="2">
    <source>
        <dbReference type="ARBA" id="ARBA00008766"/>
    </source>
</evidence>
<dbReference type="InterPro" id="IPR036005">
    <property type="entry name" value="Creatinase/aminopeptidase-like"/>
</dbReference>
<dbReference type="OrthoDB" id="4215474at2759"/>
<dbReference type="Pfam" id="PF00557">
    <property type="entry name" value="Peptidase_M24"/>
    <property type="match status" value="1"/>
</dbReference>
<proteinExistence type="inferred from homology"/>
<comment type="caution">
    <text evidence="9">The sequence shown here is derived from an EMBL/GenBank/DDBJ whole genome shotgun (WGS) entry which is preliminary data.</text>
</comment>
<evidence type="ECO:0000256" key="4">
    <source>
        <dbReference type="ARBA" id="ARBA00022801"/>
    </source>
</evidence>
<keyword evidence="3" id="KW-0479">Metal-binding</keyword>
<dbReference type="Pfam" id="PF05195">
    <property type="entry name" value="AMP_N"/>
    <property type="match status" value="1"/>
</dbReference>
<organism evidence="9 10">
    <name type="scientific">Rotaria socialis</name>
    <dbReference type="NCBI Taxonomy" id="392032"/>
    <lineage>
        <taxon>Eukaryota</taxon>
        <taxon>Metazoa</taxon>
        <taxon>Spiralia</taxon>
        <taxon>Gnathifera</taxon>
        <taxon>Rotifera</taxon>
        <taxon>Eurotatoria</taxon>
        <taxon>Bdelloidea</taxon>
        <taxon>Philodinida</taxon>
        <taxon>Philodinidae</taxon>
        <taxon>Rotaria</taxon>
    </lineage>
</organism>
<dbReference type="GO" id="GO:0005739">
    <property type="term" value="C:mitochondrion"/>
    <property type="evidence" value="ECO:0007669"/>
    <property type="project" value="TreeGrafter"/>
</dbReference>
<keyword evidence="10" id="KW-1185">Reference proteome</keyword>
<dbReference type="GO" id="GO:0030145">
    <property type="term" value="F:manganese ion binding"/>
    <property type="evidence" value="ECO:0007669"/>
    <property type="project" value="InterPro"/>
</dbReference>
<dbReference type="GO" id="GO:0070006">
    <property type="term" value="F:metalloaminopeptidase activity"/>
    <property type="evidence" value="ECO:0007669"/>
    <property type="project" value="InterPro"/>
</dbReference>
<evidence type="ECO:0000313" key="10">
    <source>
        <dbReference type="Proteomes" id="UP000663873"/>
    </source>
</evidence>
<dbReference type="InterPro" id="IPR007865">
    <property type="entry name" value="Aminopep_P_N"/>
</dbReference>
<feature type="domain" description="Peptidase M24" evidence="6">
    <location>
        <begin position="159"/>
        <end position="352"/>
    </location>
</feature>
<name>A0A820W5E7_9BILA</name>
<dbReference type="Gene3D" id="3.90.230.10">
    <property type="entry name" value="Creatinase/methionine aminopeptidase superfamily"/>
    <property type="match status" value="2"/>
</dbReference>
<evidence type="ECO:0000313" key="8">
    <source>
        <dbReference type="EMBL" id="CAF3376111.1"/>
    </source>
</evidence>
<dbReference type="InterPro" id="IPR000994">
    <property type="entry name" value="Pept_M24"/>
</dbReference>